<evidence type="ECO:0000256" key="10">
    <source>
        <dbReference type="ARBA" id="ARBA00022840"/>
    </source>
</evidence>
<keyword evidence="9" id="KW-0418">Kinase</keyword>
<keyword evidence="10 23" id="KW-0067">ATP-binding</keyword>
<dbReference type="SUPFAM" id="SSF52172">
    <property type="entry name" value="CheY-like"/>
    <property type="match status" value="1"/>
</dbReference>
<dbReference type="InterPro" id="IPR004358">
    <property type="entry name" value="Sig_transdc_His_kin-like_C"/>
</dbReference>
<evidence type="ECO:0000256" key="9">
    <source>
        <dbReference type="ARBA" id="ARBA00022777"/>
    </source>
</evidence>
<dbReference type="FunFam" id="1.10.287.130:FF:000002">
    <property type="entry name" value="Two-component osmosensing histidine kinase"/>
    <property type="match status" value="1"/>
</dbReference>
<evidence type="ECO:0000256" key="12">
    <source>
        <dbReference type="ARBA" id="ARBA00023012"/>
    </source>
</evidence>
<accession>A0AAW7X3R2</accession>
<dbReference type="RefSeq" id="WP_303490585.1">
    <property type="nucleotide sequence ID" value="NZ_JAUOPB010000001.1"/>
</dbReference>
<dbReference type="AlphaFoldDB" id="A0AAW7X3R2"/>
<dbReference type="InterPro" id="IPR036890">
    <property type="entry name" value="HATPase_C_sf"/>
</dbReference>
<reference evidence="23" key="1">
    <citation type="submission" date="2023-07" db="EMBL/GenBank/DDBJ databases">
        <title>Genome content predicts the carbon catabolic preferences of heterotrophic bacteria.</title>
        <authorList>
            <person name="Gralka M."/>
        </authorList>
    </citation>
    <scope>NUCLEOTIDE SEQUENCE</scope>
    <source>
        <strain evidence="23">I3M17_2</strain>
    </source>
</reference>
<evidence type="ECO:0000259" key="21">
    <source>
        <dbReference type="PROSITE" id="PS50110"/>
    </source>
</evidence>
<evidence type="ECO:0000256" key="15">
    <source>
        <dbReference type="ARBA" id="ARBA00068150"/>
    </source>
</evidence>
<dbReference type="PROSITE" id="PS50110">
    <property type="entry name" value="RESPONSE_REGULATORY"/>
    <property type="match status" value="1"/>
</dbReference>
<dbReference type="PANTHER" id="PTHR45339">
    <property type="entry name" value="HYBRID SIGNAL TRANSDUCTION HISTIDINE KINASE J"/>
    <property type="match status" value="1"/>
</dbReference>
<evidence type="ECO:0000256" key="5">
    <source>
        <dbReference type="ARBA" id="ARBA00022553"/>
    </source>
</evidence>
<evidence type="ECO:0000256" key="4">
    <source>
        <dbReference type="ARBA" id="ARBA00022475"/>
    </source>
</evidence>
<feature type="domain" description="Response regulatory" evidence="21">
    <location>
        <begin position="793"/>
        <end position="914"/>
    </location>
</feature>
<dbReference type="InterPro" id="IPR036097">
    <property type="entry name" value="HisK_dim/P_sf"/>
</dbReference>
<sequence length="1065" mass="118678">MSKKRTLISVIVTYLLVGAIVPLLLVVTLIFSLFHKTGMAEARESALWQAKSVLDDVKAHVFDLKNISFESSQLSFIEKTPIEVGHAELAIKHLQRTVIDNPTVNAAILFDTKGEIVDAYPFSIYSLDVTRIKKLLRKISDEENRLRSFTAYLPLIIGKSTTLGESPEFHSHYISIVSPINVQIDPFSNSSVHTGYFVLLSSLPSLVEYALLESQSIQNATHLSLQVLGKNIHEHSFSPVQDQSVPARVSIQSLFSVPSRGAEPELIVSESLNGHLEPINTGLGITIFAVLFMGGVIVAVVIQLNKQIKIPLQRIIHICTKIADGNYKVKKREFEFSEFDYIYSALSKMSITIGEQIRVVNEAKNKAENSEKNKSEFLANMSHEIRTPINGVIGMQRLLAKTELDNNQRYKLHLATISAECLLTLINDILDFSKIEAGRLELDIQPFDVTEIVSDVIELMGNRSESKPVDLILQLDEIQHKHVIGDPHRLKQVLINLVGNAIKFTESGYVEVSARNNEHGDFVCTIEDTGIGISNKQMERLFKSFAQADASTTRKYGGTGLGLVISQRLCKLMKGDISVRSQLHKGTCFTVSLSLPATQEVQNKLKEKHILQEDAKEYDCIVFDASTKRASAIVKQLQKFHCNAVLAKEDKYEHLNATLAQLVDIETNKPKLFIIDSDELDTNFTSALIDVLEKRESHGASDGLLLLANIEVDIDSWRNENQKGLMPVIAYPHHILTKPVTPRLLIRAINHAVVNAAQGIIHSPTLEEKALLLEYREEQERAIVRVPSENSPKILLVDDNAVNREVVLGILEDEDYQIETAVNGQDALAALTRSSLNFDLILMDCQMPVMDGYKATREIRSSENLKHYKHIPIIALTANAMAGDKETCLASGMSDYLSKPIDGDQLLLVINKWIKPKLEAGNTEPFSCELNTTTQSEGSTNTKPVIWDFETVLKRVNNKTERLQKLIQLFVSNMPANIDQLKTINSTESWIDAQHIAHSVKGSAANLSALLVTDAAEDLELLCKQADAYIDMEAFKESYLIKVSKLSASYNETLVEFDAFSHSKS</sequence>
<dbReference type="CDD" id="cd00082">
    <property type="entry name" value="HisKA"/>
    <property type="match status" value="1"/>
</dbReference>
<dbReference type="PRINTS" id="PR00344">
    <property type="entry name" value="BCTRLSENSOR"/>
</dbReference>
<dbReference type="GO" id="GO:0000155">
    <property type="term" value="F:phosphorelay sensor kinase activity"/>
    <property type="evidence" value="ECO:0007669"/>
    <property type="project" value="InterPro"/>
</dbReference>
<comment type="subcellular location">
    <subcellularLocation>
        <location evidence="2">Cell membrane</location>
        <topology evidence="2">Multi-pass membrane protein</topology>
    </subcellularLocation>
</comment>
<evidence type="ECO:0000256" key="2">
    <source>
        <dbReference type="ARBA" id="ARBA00004651"/>
    </source>
</evidence>
<dbReference type="Proteomes" id="UP001169760">
    <property type="component" value="Unassembled WGS sequence"/>
</dbReference>
<evidence type="ECO:0000256" key="14">
    <source>
        <dbReference type="ARBA" id="ARBA00064003"/>
    </source>
</evidence>
<dbReference type="InterPro" id="IPR036641">
    <property type="entry name" value="HPT_dom_sf"/>
</dbReference>
<dbReference type="SUPFAM" id="SSF47384">
    <property type="entry name" value="Homodimeric domain of signal transducing histidine kinase"/>
    <property type="match status" value="1"/>
</dbReference>
<evidence type="ECO:0000256" key="6">
    <source>
        <dbReference type="ARBA" id="ARBA00022679"/>
    </source>
</evidence>
<comment type="catalytic activity">
    <reaction evidence="1">
        <text>ATP + protein L-histidine = ADP + protein N-phospho-L-histidine.</text>
        <dbReference type="EC" id="2.7.13.3"/>
    </reaction>
</comment>
<evidence type="ECO:0000256" key="13">
    <source>
        <dbReference type="ARBA" id="ARBA00023136"/>
    </source>
</evidence>
<dbReference type="InterPro" id="IPR011006">
    <property type="entry name" value="CheY-like_superfamily"/>
</dbReference>
<dbReference type="InterPro" id="IPR001789">
    <property type="entry name" value="Sig_transdc_resp-reg_receiver"/>
</dbReference>
<keyword evidence="7 19" id="KW-0812">Transmembrane</keyword>
<evidence type="ECO:0000256" key="7">
    <source>
        <dbReference type="ARBA" id="ARBA00022692"/>
    </source>
</evidence>
<dbReference type="GO" id="GO:0005886">
    <property type="term" value="C:plasma membrane"/>
    <property type="evidence" value="ECO:0007669"/>
    <property type="project" value="UniProtKB-SubCell"/>
</dbReference>
<dbReference type="GO" id="GO:0005524">
    <property type="term" value="F:ATP binding"/>
    <property type="evidence" value="ECO:0007669"/>
    <property type="project" value="UniProtKB-KW"/>
</dbReference>
<dbReference type="Gene3D" id="3.40.50.2300">
    <property type="match status" value="1"/>
</dbReference>
<dbReference type="SMART" id="SM00387">
    <property type="entry name" value="HATPase_c"/>
    <property type="match status" value="1"/>
</dbReference>
<evidence type="ECO:0000256" key="18">
    <source>
        <dbReference type="SAM" id="Coils"/>
    </source>
</evidence>
<dbReference type="FunFam" id="3.30.565.10:FF:000010">
    <property type="entry name" value="Sensor histidine kinase RcsC"/>
    <property type="match status" value="1"/>
</dbReference>
<dbReference type="SMART" id="SM00448">
    <property type="entry name" value="REC"/>
    <property type="match status" value="1"/>
</dbReference>
<dbReference type="InterPro" id="IPR003594">
    <property type="entry name" value="HATPase_dom"/>
</dbReference>
<gene>
    <name evidence="23" type="ORF">Q4521_02115</name>
</gene>
<keyword evidence="18" id="KW-0175">Coiled coil</keyword>
<dbReference type="InterPro" id="IPR005467">
    <property type="entry name" value="His_kinase_dom"/>
</dbReference>
<dbReference type="EC" id="2.7.13.3" evidence="3"/>
<name>A0AAW7X3R2_9GAMM</name>
<dbReference type="Pfam" id="PF02518">
    <property type="entry name" value="HATPase_c"/>
    <property type="match status" value="1"/>
</dbReference>
<dbReference type="Gene3D" id="1.20.120.160">
    <property type="entry name" value="HPT domain"/>
    <property type="match status" value="1"/>
</dbReference>
<organism evidence="23 24">
    <name type="scientific">Saccharophagus degradans</name>
    <dbReference type="NCBI Taxonomy" id="86304"/>
    <lineage>
        <taxon>Bacteria</taxon>
        <taxon>Pseudomonadati</taxon>
        <taxon>Pseudomonadota</taxon>
        <taxon>Gammaproteobacteria</taxon>
        <taxon>Cellvibrionales</taxon>
        <taxon>Cellvibrionaceae</taxon>
        <taxon>Saccharophagus</taxon>
    </lineage>
</organism>
<evidence type="ECO:0000256" key="1">
    <source>
        <dbReference type="ARBA" id="ARBA00000085"/>
    </source>
</evidence>
<feature type="coiled-coil region" evidence="18">
    <location>
        <begin position="353"/>
        <end position="380"/>
    </location>
</feature>
<keyword evidence="12" id="KW-0902">Two-component regulatory system</keyword>
<dbReference type="CDD" id="cd17546">
    <property type="entry name" value="REC_hyHK_CKI1_RcsC-like"/>
    <property type="match status" value="1"/>
</dbReference>
<dbReference type="PROSITE" id="PS50109">
    <property type="entry name" value="HIS_KIN"/>
    <property type="match status" value="1"/>
</dbReference>
<dbReference type="Pfam" id="PF01627">
    <property type="entry name" value="Hpt"/>
    <property type="match status" value="1"/>
</dbReference>
<evidence type="ECO:0000256" key="17">
    <source>
        <dbReference type="PROSITE-ProRule" id="PRU00169"/>
    </source>
</evidence>
<dbReference type="EMBL" id="JAUOPB010000001">
    <property type="protein sequence ID" value="MDO6421261.1"/>
    <property type="molecule type" value="Genomic_DNA"/>
</dbReference>
<feature type="modified residue" description="Phosphohistidine" evidence="16">
    <location>
        <position position="998"/>
    </location>
</feature>
<protein>
    <recommendedName>
        <fullName evidence="15">Sensory/regulatory protein RpfC</fullName>
        <ecNumber evidence="3">2.7.13.3</ecNumber>
    </recommendedName>
</protein>
<keyword evidence="8" id="KW-0547">Nucleotide-binding</keyword>
<evidence type="ECO:0000313" key="24">
    <source>
        <dbReference type="Proteomes" id="UP001169760"/>
    </source>
</evidence>
<feature type="domain" description="HPt" evidence="22">
    <location>
        <begin position="959"/>
        <end position="1058"/>
    </location>
</feature>
<evidence type="ECO:0000313" key="23">
    <source>
        <dbReference type="EMBL" id="MDO6421261.1"/>
    </source>
</evidence>
<evidence type="ECO:0000259" key="20">
    <source>
        <dbReference type="PROSITE" id="PS50109"/>
    </source>
</evidence>
<evidence type="ECO:0000256" key="8">
    <source>
        <dbReference type="ARBA" id="ARBA00022741"/>
    </source>
</evidence>
<comment type="caution">
    <text evidence="23">The sequence shown here is derived from an EMBL/GenBank/DDBJ whole genome shotgun (WGS) entry which is preliminary data.</text>
</comment>
<keyword evidence="6" id="KW-0808">Transferase</keyword>
<proteinExistence type="predicted"/>
<dbReference type="PANTHER" id="PTHR45339:SF1">
    <property type="entry name" value="HYBRID SIGNAL TRANSDUCTION HISTIDINE KINASE J"/>
    <property type="match status" value="1"/>
</dbReference>
<dbReference type="SUPFAM" id="SSF55874">
    <property type="entry name" value="ATPase domain of HSP90 chaperone/DNA topoisomerase II/histidine kinase"/>
    <property type="match status" value="1"/>
</dbReference>
<feature type="domain" description="Histidine kinase" evidence="20">
    <location>
        <begin position="380"/>
        <end position="597"/>
    </location>
</feature>
<dbReference type="SMART" id="SM00388">
    <property type="entry name" value="HisKA"/>
    <property type="match status" value="1"/>
</dbReference>
<dbReference type="Gene3D" id="3.30.565.10">
    <property type="entry name" value="Histidine kinase-like ATPase, C-terminal domain"/>
    <property type="match status" value="1"/>
</dbReference>
<keyword evidence="13 19" id="KW-0472">Membrane</keyword>
<dbReference type="SUPFAM" id="SSF47226">
    <property type="entry name" value="Histidine-containing phosphotransfer domain, HPT domain"/>
    <property type="match status" value="1"/>
</dbReference>
<dbReference type="Pfam" id="PF00512">
    <property type="entry name" value="HisKA"/>
    <property type="match status" value="1"/>
</dbReference>
<feature type="transmembrane region" description="Helical" evidence="19">
    <location>
        <begin position="7"/>
        <end position="34"/>
    </location>
</feature>
<evidence type="ECO:0000256" key="11">
    <source>
        <dbReference type="ARBA" id="ARBA00022989"/>
    </source>
</evidence>
<dbReference type="InterPro" id="IPR008207">
    <property type="entry name" value="Sig_transdc_His_kin_Hpt_dom"/>
</dbReference>
<evidence type="ECO:0000256" key="3">
    <source>
        <dbReference type="ARBA" id="ARBA00012438"/>
    </source>
</evidence>
<feature type="modified residue" description="4-aspartylphosphate" evidence="17">
    <location>
        <position position="844"/>
    </location>
</feature>
<dbReference type="InterPro" id="IPR003661">
    <property type="entry name" value="HisK_dim/P_dom"/>
</dbReference>
<dbReference type="PROSITE" id="PS50894">
    <property type="entry name" value="HPT"/>
    <property type="match status" value="1"/>
</dbReference>
<dbReference type="Gene3D" id="1.10.287.130">
    <property type="match status" value="1"/>
</dbReference>
<evidence type="ECO:0000259" key="22">
    <source>
        <dbReference type="PROSITE" id="PS50894"/>
    </source>
</evidence>
<evidence type="ECO:0000256" key="16">
    <source>
        <dbReference type="PROSITE-ProRule" id="PRU00110"/>
    </source>
</evidence>
<dbReference type="CDD" id="cd16922">
    <property type="entry name" value="HATPase_EvgS-ArcB-TorS-like"/>
    <property type="match status" value="1"/>
</dbReference>
<keyword evidence="5 17" id="KW-0597">Phosphoprotein</keyword>
<evidence type="ECO:0000256" key="19">
    <source>
        <dbReference type="SAM" id="Phobius"/>
    </source>
</evidence>
<keyword evidence="4" id="KW-1003">Cell membrane</keyword>
<comment type="subunit">
    <text evidence="14">At low DSF concentrations, interacts with RpfF.</text>
</comment>
<dbReference type="Pfam" id="PF00072">
    <property type="entry name" value="Response_reg"/>
    <property type="match status" value="1"/>
</dbReference>
<keyword evidence="11 19" id="KW-1133">Transmembrane helix</keyword>